<feature type="compositionally biased region" description="Basic and acidic residues" evidence="2">
    <location>
        <begin position="680"/>
        <end position="697"/>
    </location>
</feature>
<dbReference type="InterPro" id="IPR000467">
    <property type="entry name" value="G_patch_dom"/>
</dbReference>
<sequence length="867" mass="100685">MDTNKKSIKRKHSDNDESDEEIINNYVSKSSIGLQILKKMKFEGGGLGKYGQGETKDIEVENPMGRKGLGHHIRSRIEINFNELEEVKTIEEHPKWCPSCENGEEIVDIIEDSWLVYGKPKEIIEDETKFCSGETLQKMIDGKNVFDHLSDKEINYARTRANPYETVKGGFFQNRAAMKMANLDKIYDWLLSGDVSREDRLNKNPLDIKVDELYRKNTDRDKPLFYFADVCAGPGGFTEYILWRKGFYNAKGFGFTLIGDCDFNLSNFTAASPMYFHPYYGKERDGDIMNPENLTSLQEFVISGSYGNLCDLVMCDGGFSVAGKENIQEILSKRLYLCQFIAGLSLGRQSSDNRVGGNFVCKLFDLFTPFSIGLVYLMYLAYEKISLHKCHTSRPANSERYIVCKNLRPWGGTIIKDYLMKINKKLDEIEKKGLTNERDILEIVPESLLFEDGKFIDYIVDHNESVAQRQTYYLSKYAMYAKNSSQRDKDQGKIRNECLQYWEIPDRPKIFLNNSNNRNRQNNYTSDECEYMTKLLHGKTLNPSAIYAEPQLVQEQFFKLEGYEVKRMRAEEIRFNFASTISERGVLMSTRNGIFRIPRSGGFVKIAELNHIIPFDSFVYYEKTPLFKKTNGRMVNVYDSNETFYRIIDAAMISGDYIADQPLEVRIRAIRKMCHSVSKTKGESKRSNDKMSRRERELNERLAIDKNKGYFKKEPPSALDNEDTILGANLYKISDISCITDKIEVHKYNGQYMGFIKEDDKFYIPIGGLRFYNILKKFNQWYYSSSNKNKYLFKSNTRQTFKCEDVVANFRTYFNSFFDLFLLEKDCFANIHYWNLNFNNNVLIDEIFDNDPIGVSIMKLNSVSKFE</sequence>
<dbReference type="GO" id="GO:0005737">
    <property type="term" value="C:cytoplasm"/>
    <property type="evidence" value="ECO:0007669"/>
    <property type="project" value="TreeGrafter"/>
</dbReference>
<keyword evidence="1" id="KW-0949">S-adenosyl-L-methionine</keyword>
<name>A0A0N4ZS47_PARTI</name>
<comment type="catalytic activity">
    <reaction evidence="1">
        <text>a 5'-end (N(7)-methyl 5'-triphosphoguanosine)-ribonucleoside in mRNA + S-adenosyl-L-methionine = a 5'-end (N(7)-methyl 5'-triphosphoguanosine)-(2'-O-methyl-ribonucleoside) in mRNA + S-adenosyl-L-homocysteine + H(+)</text>
        <dbReference type="Rhea" id="RHEA:67020"/>
        <dbReference type="Rhea" id="RHEA-COMP:17167"/>
        <dbReference type="Rhea" id="RHEA-COMP:17168"/>
        <dbReference type="ChEBI" id="CHEBI:15378"/>
        <dbReference type="ChEBI" id="CHEBI:57856"/>
        <dbReference type="ChEBI" id="CHEBI:59789"/>
        <dbReference type="ChEBI" id="CHEBI:156461"/>
        <dbReference type="ChEBI" id="CHEBI:167609"/>
        <dbReference type="EC" id="2.1.1.57"/>
    </reaction>
</comment>
<evidence type="ECO:0000259" key="4">
    <source>
        <dbReference type="PROSITE" id="PS51613"/>
    </source>
</evidence>
<dbReference type="InterPro" id="IPR050851">
    <property type="entry name" value="mRNA_Cap_2O-Ribose_MeTrfase"/>
</dbReference>
<evidence type="ECO:0000256" key="2">
    <source>
        <dbReference type="SAM" id="MobiDB-lite"/>
    </source>
</evidence>
<feature type="domain" description="RrmJ-type SAM-dependent 2'-O-MTase" evidence="4">
    <location>
        <begin position="171"/>
        <end position="408"/>
    </location>
</feature>
<evidence type="ECO:0000313" key="5">
    <source>
        <dbReference type="Proteomes" id="UP000038045"/>
    </source>
</evidence>
<dbReference type="AlphaFoldDB" id="A0A0N4ZS47"/>
<dbReference type="PANTHER" id="PTHR16121:SF0">
    <property type="entry name" value="CAP-SPECIFIC MRNA (NUCLEOSIDE-2'-O-)-METHYLTRANSFERASE 1"/>
    <property type="match status" value="1"/>
</dbReference>
<dbReference type="Gene3D" id="3.40.50.12760">
    <property type="match status" value="1"/>
</dbReference>
<dbReference type="PROSITE" id="PS51613">
    <property type="entry name" value="SAM_MT_RRMJ"/>
    <property type="match status" value="1"/>
</dbReference>
<dbReference type="GO" id="GO:0003676">
    <property type="term" value="F:nucleic acid binding"/>
    <property type="evidence" value="ECO:0007669"/>
    <property type="project" value="UniProtKB-UniRule"/>
</dbReference>
<protein>
    <recommendedName>
        <fullName evidence="1">Cap-specific mRNA (nucleoside-2'-O-)-methyltransferase 1</fullName>
        <ecNumber evidence="1">2.1.1.57</ecNumber>
    </recommendedName>
    <alternativeName>
        <fullName evidence="1">Cap1 2'O-ribose methyltransferase 1</fullName>
    </alternativeName>
</protein>
<dbReference type="SMART" id="SM00443">
    <property type="entry name" value="G_patch"/>
    <property type="match status" value="1"/>
</dbReference>
<dbReference type="EC" id="2.1.1.57" evidence="1"/>
<accession>A0A0N4ZS47</accession>
<dbReference type="Proteomes" id="UP000038045">
    <property type="component" value="Unplaced"/>
</dbReference>
<dbReference type="FunFam" id="3.40.50.12760:FF:000004">
    <property type="entry name" value="FtsJ-like methyltransferase"/>
    <property type="match status" value="1"/>
</dbReference>
<keyword evidence="1" id="KW-0507">mRNA processing</keyword>
<organism evidence="5 6">
    <name type="scientific">Parastrongyloides trichosuri</name>
    <name type="common">Possum-specific nematode worm</name>
    <dbReference type="NCBI Taxonomy" id="131310"/>
    <lineage>
        <taxon>Eukaryota</taxon>
        <taxon>Metazoa</taxon>
        <taxon>Ecdysozoa</taxon>
        <taxon>Nematoda</taxon>
        <taxon>Chromadorea</taxon>
        <taxon>Rhabditida</taxon>
        <taxon>Tylenchina</taxon>
        <taxon>Panagrolaimomorpha</taxon>
        <taxon>Strongyloidoidea</taxon>
        <taxon>Strongyloididae</taxon>
        <taxon>Parastrongyloides</taxon>
    </lineage>
</organism>
<dbReference type="WBParaSite" id="PTRK_0001132900.1">
    <property type="protein sequence ID" value="PTRK_0001132900.1"/>
    <property type="gene ID" value="PTRK_0001132900"/>
</dbReference>
<evidence type="ECO:0000313" key="6">
    <source>
        <dbReference type="WBParaSite" id="PTRK_0001132900.1"/>
    </source>
</evidence>
<dbReference type="InterPro" id="IPR002877">
    <property type="entry name" value="RNA_MeTrfase_FtsJ_dom"/>
</dbReference>
<keyword evidence="1" id="KW-0808">Transferase</keyword>
<dbReference type="InterPro" id="IPR025816">
    <property type="entry name" value="RrmJ-type_MeTrfase"/>
</dbReference>
<feature type="region of interest" description="Disordered" evidence="2">
    <location>
        <begin position="678"/>
        <end position="697"/>
    </location>
</feature>
<evidence type="ECO:0000259" key="3">
    <source>
        <dbReference type="PROSITE" id="PS50174"/>
    </source>
</evidence>
<dbReference type="InterPro" id="IPR029063">
    <property type="entry name" value="SAM-dependent_MTases_sf"/>
</dbReference>
<dbReference type="GO" id="GO:0006370">
    <property type="term" value="P:7-methylguanosine mRNA capping"/>
    <property type="evidence" value="ECO:0007669"/>
    <property type="project" value="UniProtKB-UniRule"/>
</dbReference>
<proteinExistence type="predicted"/>
<dbReference type="STRING" id="131310.A0A0N4ZS47"/>
<keyword evidence="1" id="KW-0506">mRNA capping</keyword>
<reference evidence="6" key="1">
    <citation type="submission" date="2017-02" db="UniProtKB">
        <authorList>
            <consortium name="WormBaseParasite"/>
        </authorList>
    </citation>
    <scope>IDENTIFICATION</scope>
</reference>
<feature type="domain" description="G-patch" evidence="3">
    <location>
        <begin position="29"/>
        <end position="74"/>
    </location>
</feature>
<dbReference type="Pfam" id="PF01728">
    <property type="entry name" value="FtsJ"/>
    <property type="match status" value="1"/>
</dbReference>
<dbReference type="SUPFAM" id="SSF53335">
    <property type="entry name" value="S-adenosyl-L-methionine-dependent methyltransferases"/>
    <property type="match status" value="1"/>
</dbReference>
<keyword evidence="5" id="KW-1185">Reference proteome</keyword>
<dbReference type="GO" id="GO:0016556">
    <property type="term" value="P:mRNA modification"/>
    <property type="evidence" value="ECO:0007669"/>
    <property type="project" value="UniProtKB-UniRule"/>
</dbReference>
<evidence type="ECO:0000256" key="1">
    <source>
        <dbReference type="RuleBase" id="RU368012"/>
    </source>
</evidence>
<comment type="function">
    <text evidence="1">S-adenosyl-L-methionine-dependent methyltransferase that mediates RNA cap1 2'-O-ribose methylation to the 5'-cap structure of RNAs. Methylates the ribose of the first nucleotide of a m(7)GpppG-capped mRNA to produce m(7)GpppNmp (cap1).</text>
</comment>
<comment type="subcellular location">
    <subcellularLocation>
        <location evidence="1">Nucleus</location>
    </subcellularLocation>
</comment>
<keyword evidence="1" id="KW-0489">Methyltransferase</keyword>
<dbReference type="GO" id="GO:0032259">
    <property type="term" value="P:methylation"/>
    <property type="evidence" value="ECO:0007669"/>
    <property type="project" value="UniProtKB-KW"/>
</dbReference>
<dbReference type="GO" id="GO:0004483">
    <property type="term" value="F:methyltransferase cap1 activity"/>
    <property type="evidence" value="ECO:0007669"/>
    <property type="project" value="UniProtKB-UniRule"/>
</dbReference>
<dbReference type="GO" id="GO:0005634">
    <property type="term" value="C:nucleus"/>
    <property type="evidence" value="ECO:0007669"/>
    <property type="project" value="UniProtKB-SubCell"/>
</dbReference>
<dbReference type="PROSITE" id="PS50174">
    <property type="entry name" value="G_PATCH"/>
    <property type="match status" value="1"/>
</dbReference>
<dbReference type="PANTHER" id="PTHR16121">
    <property type="entry name" value="CAP-SPECIFIC MRNA (NUCLEOSIDE-2'-O-)-METHYLTRANSFERASE 1-RELATED"/>
    <property type="match status" value="1"/>
</dbReference>
<keyword evidence="1" id="KW-0539">Nucleus</keyword>